<keyword evidence="2" id="KW-1185">Reference proteome</keyword>
<evidence type="ECO:0000313" key="2">
    <source>
        <dbReference type="Proteomes" id="UP001054821"/>
    </source>
</evidence>
<name>A0AAD4VA40_PRUDU</name>
<gene>
    <name evidence="1" type="ORF">L3X38_039824</name>
</gene>
<dbReference type="EMBL" id="JAJFAZ020000007">
    <property type="protein sequence ID" value="KAI5320116.1"/>
    <property type="molecule type" value="Genomic_DNA"/>
</dbReference>
<accession>A0AAD4VA40</accession>
<reference evidence="1 2" key="1">
    <citation type="journal article" date="2022" name="G3 (Bethesda)">
        <title>Whole-genome sequence and methylome profiling of the almond [Prunus dulcis (Mill.) D.A. Webb] cultivar 'Nonpareil'.</title>
        <authorList>
            <person name="D'Amico-Willman K.M."/>
            <person name="Ouma W.Z."/>
            <person name="Meulia T."/>
            <person name="Sideli G.M."/>
            <person name="Gradziel T.M."/>
            <person name="Fresnedo-Ramirez J."/>
        </authorList>
    </citation>
    <scope>NUCLEOTIDE SEQUENCE [LARGE SCALE GENOMIC DNA]</scope>
    <source>
        <strain evidence="1">Clone GOH B32 T37-40</strain>
    </source>
</reference>
<dbReference type="Proteomes" id="UP001054821">
    <property type="component" value="Chromosome 7"/>
</dbReference>
<comment type="caution">
    <text evidence="1">The sequence shown here is derived from an EMBL/GenBank/DDBJ whole genome shotgun (WGS) entry which is preliminary data.</text>
</comment>
<sequence>MILQSEPHPLLIGLGDTPYIQAASFARRSRRYPFYPSRTPHSQVSEITLQYEPHPSLAGHMSREFGFDRTVGLPTISGSDNFSNPSPMVCVSGDKLRRSMILSALGPIFYHYGFVSGSSRATSQWVTHPGITLTLNLLNFEVPMTPKPVSSQNALC</sequence>
<organism evidence="1 2">
    <name type="scientific">Prunus dulcis</name>
    <name type="common">Almond</name>
    <name type="synonym">Amygdalus dulcis</name>
    <dbReference type="NCBI Taxonomy" id="3755"/>
    <lineage>
        <taxon>Eukaryota</taxon>
        <taxon>Viridiplantae</taxon>
        <taxon>Streptophyta</taxon>
        <taxon>Embryophyta</taxon>
        <taxon>Tracheophyta</taxon>
        <taxon>Spermatophyta</taxon>
        <taxon>Magnoliopsida</taxon>
        <taxon>eudicotyledons</taxon>
        <taxon>Gunneridae</taxon>
        <taxon>Pentapetalae</taxon>
        <taxon>rosids</taxon>
        <taxon>fabids</taxon>
        <taxon>Rosales</taxon>
        <taxon>Rosaceae</taxon>
        <taxon>Amygdaloideae</taxon>
        <taxon>Amygdaleae</taxon>
        <taxon>Prunus</taxon>
    </lineage>
</organism>
<protein>
    <submittedName>
        <fullName evidence="1">Uncharacterized protein</fullName>
    </submittedName>
</protein>
<evidence type="ECO:0000313" key="1">
    <source>
        <dbReference type="EMBL" id="KAI5320116.1"/>
    </source>
</evidence>
<proteinExistence type="predicted"/>
<dbReference type="AlphaFoldDB" id="A0AAD4VA40"/>